<evidence type="ECO:0000256" key="2">
    <source>
        <dbReference type="PROSITE-ProRule" id="PRU00076"/>
    </source>
</evidence>
<dbReference type="SMART" id="SM00179">
    <property type="entry name" value="EGF_CA"/>
    <property type="match status" value="1"/>
</dbReference>
<reference evidence="6" key="1">
    <citation type="journal article" date="2023" name="Mol. Biol. Evol.">
        <title>Third-Generation Sequencing Reveals the Adaptive Role of the Epigenome in Three Deep-Sea Polychaetes.</title>
        <authorList>
            <person name="Perez M."/>
            <person name="Aroh O."/>
            <person name="Sun Y."/>
            <person name="Lan Y."/>
            <person name="Juniper S.K."/>
            <person name="Young C.R."/>
            <person name="Angers B."/>
            <person name="Qian P.Y."/>
        </authorList>
    </citation>
    <scope>NUCLEOTIDE SEQUENCE</scope>
    <source>
        <strain evidence="6">P08H-3</strain>
    </source>
</reference>
<sequence>MTACTPNLVGDPCHVDIDCSATIPNGKCGNGLRCDCKLGYHSTSERDACALRKIGDSTCRVDMDCSFAVDDSVCSRGVCVCDLGYNPDTSNKTCYLRSIGDTTCSVDVDCSAAVEHSHCDVTVCLCDDGYQASDDNMTCILRRIGDATCRLNVDCSAAVRFSHCSSDTCICNTGYYASHDNTKCIRNRIGNSTCQSHISCTAVIEYSKCVAGKCVCDVGRHETQSGKSCPLRRIGDITCRANIDCYAAVTHSLCTNRTCVCQIGYHVENEGRECRANRIGDFCQNKEECSTSVNHSFCHYSNCTCDYGYRPIDARQECILRIIGDTCRTDRDCYSAVGRSHCNEGFCGCDIGHKPVNNHTQCVYRQIDDFCTMDVDCYTGVRHAACRNHLCACVTGYKPADNGSKCVFKELYDFCESEEDCTLPIKYSACFNATCRCDIGYQSVNLSACQLLRITDNCSTDIQCATAVTHSACVHGSCACVSGYYGDTYSDTCVLRRIYDDTCLIDSDCYNAVDNSFCGNGTCFCSSGFVAYSNNTECIPLRIGDLCTEDFECLLSFNQSRCGDIRDENVCACASGYRVEAIRRCELSEIGEGCHFDHECYGVGNSTCINGRCTCGRGYKTDLGPRICNMRRIDELCLGDPDCPVIGSACVNGTCSCRLGRYPSTDRKFCPLRVVGDACTDDRDCSASFSHSFCAVKSEMRIQVYTEKIKKLKEYKEKQLDYWVIPLEDGKIYDKCLIDTDCSDAVEYSYCQHGTQCMCYLGYMISDDNTTCTRPVIDNSYCDVNQTGSCQCLLGYLKAEDNSTCYRRNVTSPCDIDEDCSAVMTYSECDDVTTMCLCSFWYMPNDNDTDCIIRPTLAPYIPVDQMEPSDCDDQCHNNSNTHCVREMGITQCRCIGGFFRYTSADDCQRASGYSIYLNLTWIAGIFEMERIYYTSKLRISTQYAAMTARLIYDGIDQMLLYSNISDMYLGSKIIRLSDGHPGIYTHCALYFTRNSSVLQTDIENVIWSYMNSSAGELGTSRIYVDYHTINDSVKIEDLDECVKRIRVPLHDCSINASCFNTHAYYGCVCKPGYRNNGTGEYGRQCERIPPKTRAYLRLRRKRRRCANESCSTPWNMVIGVLSLIFILLGGMLILEIAWRIKHDLPSQRCKRRGAIRRRFPAMQRAAAVQGVGAVQRDPAVQRGPAVQRAPAVQRRPAVQRAGCSKRKTKHPKEMTRKTVSFSPNMTEIVNKPNNTGDTDELVTKDNTVAGEVNLAMTNDEAV</sequence>
<dbReference type="InterPro" id="IPR036364">
    <property type="entry name" value="SEA_dom_sf"/>
</dbReference>
<dbReference type="GO" id="GO:0005509">
    <property type="term" value="F:calcium ion binding"/>
    <property type="evidence" value="ECO:0007669"/>
    <property type="project" value="InterPro"/>
</dbReference>
<dbReference type="SUPFAM" id="SSF82671">
    <property type="entry name" value="SEA domain"/>
    <property type="match status" value="1"/>
</dbReference>
<dbReference type="Gene3D" id="2.10.25.10">
    <property type="entry name" value="Laminin"/>
    <property type="match status" value="1"/>
</dbReference>
<evidence type="ECO:0000313" key="6">
    <source>
        <dbReference type="EMBL" id="KAK2151737.1"/>
    </source>
</evidence>
<dbReference type="PROSITE" id="PS50026">
    <property type="entry name" value="EGF_3"/>
    <property type="match status" value="1"/>
</dbReference>
<dbReference type="SMART" id="SM00181">
    <property type="entry name" value="EGF"/>
    <property type="match status" value="12"/>
</dbReference>
<keyword evidence="1" id="KW-1015">Disulfide bond</keyword>
<keyword evidence="2" id="KW-0245">EGF-like domain</keyword>
<dbReference type="PROSITE" id="PS01186">
    <property type="entry name" value="EGF_2"/>
    <property type="match status" value="1"/>
</dbReference>
<keyword evidence="4" id="KW-1133">Transmembrane helix</keyword>
<evidence type="ECO:0000313" key="7">
    <source>
        <dbReference type="Proteomes" id="UP001208570"/>
    </source>
</evidence>
<dbReference type="PANTHER" id="PTHR39069">
    <property type="entry name" value="ECDYSONE-INDUCIBLE GENE E1, ISOFORM A"/>
    <property type="match status" value="1"/>
</dbReference>
<keyword evidence="4" id="KW-0812">Transmembrane</keyword>
<evidence type="ECO:0000256" key="1">
    <source>
        <dbReference type="ARBA" id="ARBA00023157"/>
    </source>
</evidence>
<dbReference type="PROSITE" id="PS00010">
    <property type="entry name" value="ASX_HYDROXYL"/>
    <property type="match status" value="1"/>
</dbReference>
<dbReference type="PROSITE" id="PS01187">
    <property type="entry name" value="EGF_CA"/>
    <property type="match status" value="1"/>
</dbReference>
<organism evidence="6 7">
    <name type="scientific">Paralvinella palmiformis</name>
    <dbReference type="NCBI Taxonomy" id="53620"/>
    <lineage>
        <taxon>Eukaryota</taxon>
        <taxon>Metazoa</taxon>
        <taxon>Spiralia</taxon>
        <taxon>Lophotrochozoa</taxon>
        <taxon>Annelida</taxon>
        <taxon>Polychaeta</taxon>
        <taxon>Sedentaria</taxon>
        <taxon>Canalipalpata</taxon>
        <taxon>Terebellida</taxon>
        <taxon>Terebelliformia</taxon>
        <taxon>Alvinellidae</taxon>
        <taxon>Paralvinella</taxon>
    </lineage>
</organism>
<keyword evidence="4" id="KW-0472">Membrane</keyword>
<protein>
    <recommendedName>
        <fullName evidence="5">EGF-like domain-containing protein</fullName>
    </recommendedName>
</protein>
<evidence type="ECO:0000256" key="3">
    <source>
        <dbReference type="SAM" id="MobiDB-lite"/>
    </source>
</evidence>
<comment type="caution">
    <text evidence="6">The sequence shown here is derived from an EMBL/GenBank/DDBJ whole genome shotgun (WGS) entry which is preliminary data.</text>
</comment>
<comment type="caution">
    <text evidence="2">Lacks conserved residue(s) required for the propagation of feature annotation.</text>
</comment>
<feature type="transmembrane region" description="Helical" evidence="4">
    <location>
        <begin position="1114"/>
        <end position="1138"/>
    </location>
</feature>
<dbReference type="InterPro" id="IPR001881">
    <property type="entry name" value="EGF-like_Ca-bd_dom"/>
</dbReference>
<feature type="region of interest" description="Disordered" evidence="3">
    <location>
        <begin position="1191"/>
        <end position="1215"/>
    </location>
</feature>
<dbReference type="EMBL" id="JAODUP010000353">
    <property type="protein sequence ID" value="KAK2151737.1"/>
    <property type="molecule type" value="Genomic_DNA"/>
</dbReference>
<dbReference type="Proteomes" id="UP001208570">
    <property type="component" value="Unassembled WGS sequence"/>
</dbReference>
<dbReference type="PANTHER" id="PTHR39069:SF8">
    <property type="entry name" value="FI17111P1"/>
    <property type="match status" value="1"/>
</dbReference>
<proteinExistence type="predicted"/>
<dbReference type="InterPro" id="IPR018097">
    <property type="entry name" value="EGF_Ca-bd_CS"/>
</dbReference>
<evidence type="ECO:0000259" key="5">
    <source>
        <dbReference type="PROSITE" id="PS50026"/>
    </source>
</evidence>
<gene>
    <name evidence="6" type="ORF">LSH36_353g08040</name>
</gene>
<feature type="domain" description="EGF-like" evidence="5">
    <location>
        <begin position="1037"/>
        <end position="1086"/>
    </location>
</feature>
<dbReference type="InterPro" id="IPR000152">
    <property type="entry name" value="EGF-type_Asp/Asn_hydroxyl_site"/>
</dbReference>
<dbReference type="InterPro" id="IPR000742">
    <property type="entry name" value="EGF"/>
</dbReference>
<accession>A0AAD9JEL2</accession>
<dbReference type="AlphaFoldDB" id="A0AAD9JEL2"/>
<keyword evidence="7" id="KW-1185">Reference proteome</keyword>
<evidence type="ECO:0000256" key="4">
    <source>
        <dbReference type="SAM" id="Phobius"/>
    </source>
</evidence>
<name>A0AAD9JEL2_9ANNE</name>